<evidence type="ECO:0000313" key="3">
    <source>
        <dbReference type="EMBL" id="BCX47263.1"/>
    </source>
</evidence>
<dbReference type="InterPro" id="IPR049492">
    <property type="entry name" value="BD-FAE-like_dom"/>
</dbReference>
<evidence type="ECO:0000259" key="2">
    <source>
        <dbReference type="Pfam" id="PF20434"/>
    </source>
</evidence>
<dbReference type="InterPro" id="IPR029058">
    <property type="entry name" value="AB_hydrolase_fold"/>
</dbReference>
<feature type="domain" description="BD-FAE-like" evidence="2">
    <location>
        <begin position="58"/>
        <end position="259"/>
    </location>
</feature>
<dbReference type="Gene3D" id="3.40.50.1820">
    <property type="entry name" value="alpha/beta hydrolase"/>
    <property type="match status" value="1"/>
</dbReference>
<dbReference type="EMBL" id="AP024702">
    <property type="protein sequence ID" value="BCX47263.1"/>
    <property type="molecule type" value="Genomic_DNA"/>
</dbReference>
<proteinExistence type="predicted"/>
<gene>
    <name evidence="3" type="ORF">HAHE_11710</name>
</gene>
<evidence type="ECO:0000313" key="4">
    <source>
        <dbReference type="Proteomes" id="UP001374893"/>
    </source>
</evidence>
<dbReference type="PANTHER" id="PTHR48081">
    <property type="entry name" value="AB HYDROLASE SUPERFAMILY PROTEIN C4A8.06C"/>
    <property type="match status" value="1"/>
</dbReference>
<sequence>MEGKEGRVIRSVRNHPRRRGVGLIMKPILLLFAAALVSCAATIEDVPYVENGHELQKLDIHAPLRKSESPRPVVVAIHGGGWAFGDKSNSGFLRPKTGWFKRHGFVVVSVNYRLSPEVTHPGHIEDVCKAIAWVEKNIAKHGGDPQQIYLIGHSAGAHLAALAAVDQTRLKKAGGDPAAIRGVILIDGACYDVPRQMRSGTPFAKDDGMYAKAFTTDTKVQRDASPASKVTAKPPPFLILHVKNRRDSTEQSEILARALRKKGGKVVVEGIYGKNHMTINSSFGLPDDATTKAAAQFLGLDE</sequence>
<dbReference type="InterPro" id="IPR050300">
    <property type="entry name" value="GDXG_lipolytic_enzyme"/>
</dbReference>
<keyword evidence="1" id="KW-0378">Hydrolase</keyword>
<reference evidence="3 4" key="1">
    <citation type="submission" date="2021-06" db="EMBL/GenBank/DDBJ databases">
        <title>Complete genome of Haloferula helveola possessing various polysaccharide degrading enzymes.</title>
        <authorList>
            <person name="Takami H."/>
            <person name="Huang C."/>
            <person name="Hamasaki K."/>
        </authorList>
    </citation>
    <scope>NUCLEOTIDE SEQUENCE [LARGE SCALE GENOMIC DNA]</scope>
    <source>
        <strain evidence="3 4">CN-1</strain>
    </source>
</reference>
<dbReference type="SUPFAM" id="SSF53474">
    <property type="entry name" value="alpha/beta-Hydrolases"/>
    <property type="match status" value="1"/>
</dbReference>
<protein>
    <recommendedName>
        <fullName evidence="2">BD-FAE-like domain-containing protein</fullName>
    </recommendedName>
</protein>
<accession>A0ABN6H2J6</accession>
<organism evidence="3 4">
    <name type="scientific">Haloferula helveola</name>
    <dbReference type="NCBI Taxonomy" id="490095"/>
    <lineage>
        <taxon>Bacteria</taxon>
        <taxon>Pseudomonadati</taxon>
        <taxon>Verrucomicrobiota</taxon>
        <taxon>Verrucomicrobiia</taxon>
        <taxon>Verrucomicrobiales</taxon>
        <taxon>Verrucomicrobiaceae</taxon>
        <taxon>Haloferula</taxon>
    </lineage>
</organism>
<evidence type="ECO:0000256" key="1">
    <source>
        <dbReference type="ARBA" id="ARBA00022801"/>
    </source>
</evidence>
<dbReference type="Pfam" id="PF20434">
    <property type="entry name" value="BD-FAE"/>
    <property type="match status" value="1"/>
</dbReference>
<dbReference type="Proteomes" id="UP001374893">
    <property type="component" value="Chromosome"/>
</dbReference>
<dbReference type="PANTHER" id="PTHR48081:SF33">
    <property type="entry name" value="KYNURENINE FORMAMIDASE"/>
    <property type="match status" value="1"/>
</dbReference>
<keyword evidence="4" id="KW-1185">Reference proteome</keyword>
<name>A0ABN6H2J6_9BACT</name>